<dbReference type="GO" id="GO:0047372">
    <property type="term" value="F:monoacylglycerol lipase activity"/>
    <property type="evidence" value="ECO:0007669"/>
    <property type="project" value="TreeGrafter"/>
</dbReference>
<evidence type="ECO:0000313" key="7">
    <source>
        <dbReference type="EMBL" id="KAF7845025.1"/>
    </source>
</evidence>
<reference evidence="7" key="1">
    <citation type="submission" date="2020-09" db="EMBL/GenBank/DDBJ databases">
        <title>Genome-Enabled Discovery of Anthraquinone Biosynthesis in Senna tora.</title>
        <authorList>
            <person name="Kang S.-H."/>
            <person name="Pandey R.P."/>
            <person name="Lee C.-M."/>
            <person name="Sim J.-S."/>
            <person name="Jeong J.-T."/>
            <person name="Choi B.-S."/>
            <person name="Jung M."/>
            <person name="Ginzburg D."/>
            <person name="Zhao K."/>
            <person name="Won S.Y."/>
            <person name="Oh T.-J."/>
            <person name="Yu Y."/>
            <person name="Kim N.-H."/>
            <person name="Lee O.R."/>
            <person name="Lee T.-H."/>
            <person name="Bashyal P."/>
            <person name="Kim T.-S."/>
            <person name="Lee W.-H."/>
            <person name="Kawkins C."/>
            <person name="Kim C.-K."/>
            <person name="Kim J.S."/>
            <person name="Ahn B.O."/>
            <person name="Rhee S.Y."/>
            <person name="Sohng J.K."/>
        </authorList>
    </citation>
    <scope>NUCLEOTIDE SEQUENCE</scope>
    <source>
        <tissue evidence="7">Leaf</tissue>
    </source>
</reference>
<keyword evidence="2 5" id="KW-0442">Lipid degradation</keyword>
<dbReference type="GO" id="GO:0004620">
    <property type="term" value="F:phospholipase activity"/>
    <property type="evidence" value="ECO:0007669"/>
    <property type="project" value="TreeGrafter"/>
</dbReference>
<proteinExistence type="inferred from homology"/>
<comment type="caution">
    <text evidence="4">Lacks conserved residue(s) required for the propagation of feature annotation.</text>
</comment>
<evidence type="ECO:0000313" key="8">
    <source>
        <dbReference type="Proteomes" id="UP000634136"/>
    </source>
</evidence>
<evidence type="ECO:0000256" key="5">
    <source>
        <dbReference type="RuleBase" id="RU361262"/>
    </source>
</evidence>
<accession>A0A835CLY8</accession>
<keyword evidence="5" id="KW-0378">Hydrolase</keyword>
<evidence type="ECO:0000256" key="2">
    <source>
        <dbReference type="ARBA" id="ARBA00022963"/>
    </source>
</evidence>
<dbReference type="PANTHER" id="PTHR32176">
    <property type="entry name" value="XYLOSE ISOMERASE"/>
    <property type="match status" value="1"/>
</dbReference>
<dbReference type="Gene3D" id="3.40.1090.10">
    <property type="entry name" value="Cytosolic phospholipase A2 catalytic domain"/>
    <property type="match status" value="1"/>
</dbReference>
<organism evidence="7 8">
    <name type="scientific">Senna tora</name>
    <dbReference type="NCBI Taxonomy" id="362788"/>
    <lineage>
        <taxon>Eukaryota</taxon>
        <taxon>Viridiplantae</taxon>
        <taxon>Streptophyta</taxon>
        <taxon>Embryophyta</taxon>
        <taxon>Tracheophyta</taxon>
        <taxon>Spermatophyta</taxon>
        <taxon>Magnoliopsida</taxon>
        <taxon>eudicotyledons</taxon>
        <taxon>Gunneridae</taxon>
        <taxon>Pentapetalae</taxon>
        <taxon>rosids</taxon>
        <taxon>fabids</taxon>
        <taxon>Fabales</taxon>
        <taxon>Fabaceae</taxon>
        <taxon>Caesalpinioideae</taxon>
        <taxon>Cassia clade</taxon>
        <taxon>Senna</taxon>
    </lineage>
</organism>
<dbReference type="EC" id="3.1.1.-" evidence="5"/>
<dbReference type="EMBL" id="JAAIUW010000001">
    <property type="protein sequence ID" value="KAF7845025.1"/>
    <property type="molecule type" value="Genomic_DNA"/>
</dbReference>
<name>A0A835CLY8_9FABA</name>
<keyword evidence="8" id="KW-1185">Reference proteome</keyword>
<dbReference type="PROSITE" id="PS51635">
    <property type="entry name" value="PNPLA"/>
    <property type="match status" value="1"/>
</dbReference>
<comment type="caution">
    <text evidence="7">The sequence shown here is derived from an EMBL/GenBank/DDBJ whole genome shotgun (WGS) entry which is preliminary data.</text>
</comment>
<comment type="domain">
    <text evidence="5">The nitrogen atoms of the two glycine residues in the GGXR motif define the oxyanion hole, and stabilize the oxyanion that forms during the nucleophilic attack by the catalytic serine during substrate cleavage.</text>
</comment>
<dbReference type="GO" id="GO:0016042">
    <property type="term" value="P:lipid catabolic process"/>
    <property type="evidence" value="ECO:0007669"/>
    <property type="project" value="UniProtKB-KW"/>
</dbReference>
<comment type="similarity">
    <text evidence="1 5">Belongs to the patatin family.</text>
</comment>
<evidence type="ECO:0000256" key="4">
    <source>
        <dbReference type="PROSITE-ProRule" id="PRU01161"/>
    </source>
</evidence>
<feature type="domain" description="PNPLA" evidence="6">
    <location>
        <begin position="1"/>
        <end position="59"/>
    </location>
</feature>
<dbReference type="SUPFAM" id="SSF52151">
    <property type="entry name" value="FabD/lysophospholipase-like"/>
    <property type="match status" value="1"/>
</dbReference>
<dbReference type="Proteomes" id="UP000634136">
    <property type="component" value="Unassembled WGS sequence"/>
</dbReference>
<dbReference type="Pfam" id="PF01734">
    <property type="entry name" value="Patatin"/>
    <property type="match status" value="1"/>
</dbReference>
<comment type="function">
    <text evidence="5">Lipolytic acyl hydrolase (LAH).</text>
</comment>
<dbReference type="AlphaFoldDB" id="A0A835CLY8"/>
<dbReference type="OrthoDB" id="1658288at2759"/>
<keyword evidence="3 5" id="KW-0443">Lipid metabolism</keyword>
<evidence type="ECO:0000256" key="1">
    <source>
        <dbReference type="ARBA" id="ARBA00010240"/>
    </source>
</evidence>
<evidence type="ECO:0000256" key="3">
    <source>
        <dbReference type="ARBA" id="ARBA00023098"/>
    </source>
</evidence>
<feature type="short sequence motif" description="DGA/G" evidence="4">
    <location>
        <begin position="46"/>
        <end position="48"/>
    </location>
</feature>
<sequence length="199" mass="22435">MKTNSSLDAKLSDICIGTSAAPTYLPPYYFKNKADNGIDKEFNLIDGGIFANNPVSYIYIYIYKPNDYTKIFLVSLGTGFQKPNEEYDARKAAHWGALNWISPSMEFALDGSQDLVDYHLASVFHSQLGHNYHRNYLRIQTDQLAGRMAQMDCALEDNLKNLENLAQSMLKHNVTRLNLDTFKLQSILGGPTNAEALTR</sequence>
<dbReference type="InterPro" id="IPR002641">
    <property type="entry name" value="PNPLA_dom"/>
</dbReference>
<protein>
    <recommendedName>
        <fullName evidence="5">Patatin</fullName>
        <ecNumber evidence="5">3.1.1.-</ecNumber>
    </recommendedName>
</protein>
<dbReference type="InterPro" id="IPR016035">
    <property type="entry name" value="Acyl_Trfase/lysoPLipase"/>
</dbReference>
<evidence type="ECO:0000259" key="6">
    <source>
        <dbReference type="PROSITE" id="PS51635"/>
    </source>
</evidence>
<gene>
    <name evidence="7" type="ORF">G2W53_001930</name>
</gene>
<dbReference type="PANTHER" id="PTHR32176:SF92">
    <property type="entry name" value="XYLOSE ISOMERASE"/>
    <property type="match status" value="1"/>
</dbReference>